<feature type="compositionally biased region" description="Basic and acidic residues" evidence="1">
    <location>
        <begin position="641"/>
        <end position="651"/>
    </location>
</feature>
<feature type="region of interest" description="Disordered" evidence="1">
    <location>
        <begin position="533"/>
        <end position="664"/>
    </location>
</feature>
<gene>
    <name evidence="2" type="ORF">AWC38_SpisGene1523</name>
</gene>
<feature type="region of interest" description="Disordered" evidence="1">
    <location>
        <begin position="465"/>
        <end position="493"/>
    </location>
</feature>
<evidence type="ECO:0000256" key="1">
    <source>
        <dbReference type="SAM" id="MobiDB-lite"/>
    </source>
</evidence>
<feature type="compositionally biased region" description="Polar residues" evidence="1">
    <location>
        <begin position="655"/>
        <end position="664"/>
    </location>
</feature>
<keyword evidence="3" id="KW-1185">Reference proteome</keyword>
<organism evidence="2 3">
    <name type="scientific">Stylophora pistillata</name>
    <name type="common">Smooth cauliflower coral</name>
    <dbReference type="NCBI Taxonomy" id="50429"/>
    <lineage>
        <taxon>Eukaryota</taxon>
        <taxon>Metazoa</taxon>
        <taxon>Cnidaria</taxon>
        <taxon>Anthozoa</taxon>
        <taxon>Hexacorallia</taxon>
        <taxon>Scleractinia</taxon>
        <taxon>Astrocoeniina</taxon>
        <taxon>Pocilloporidae</taxon>
        <taxon>Stylophora</taxon>
    </lineage>
</organism>
<dbReference type="OrthoDB" id="5990714at2759"/>
<accession>A0A2B4SUL9</accession>
<comment type="caution">
    <text evidence="2">The sequence shown here is derived from an EMBL/GenBank/DDBJ whole genome shotgun (WGS) entry which is preliminary data.</text>
</comment>
<reference evidence="3" key="1">
    <citation type="journal article" date="2017" name="bioRxiv">
        <title>Comparative analysis of the genomes of Stylophora pistillata and Acropora digitifera provides evidence for extensive differences between species of corals.</title>
        <authorList>
            <person name="Voolstra C.R."/>
            <person name="Li Y."/>
            <person name="Liew Y.J."/>
            <person name="Baumgarten S."/>
            <person name="Zoccola D."/>
            <person name="Flot J.-F."/>
            <person name="Tambutte S."/>
            <person name="Allemand D."/>
            <person name="Aranda M."/>
        </authorList>
    </citation>
    <scope>NUCLEOTIDE SEQUENCE [LARGE SCALE GENOMIC DNA]</scope>
</reference>
<dbReference type="EMBL" id="LSMT01000010">
    <property type="protein sequence ID" value="PFX33591.1"/>
    <property type="molecule type" value="Genomic_DNA"/>
</dbReference>
<name>A0A2B4SUL9_STYPI</name>
<evidence type="ECO:0000313" key="3">
    <source>
        <dbReference type="Proteomes" id="UP000225706"/>
    </source>
</evidence>
<dbReference type="AlphaFoldDB" id="A0A2B4SUL9"/>
<dbReference type="Proteomes" id="UP000225706">
    <property type="component" value="Unassembled WGS sequence"/>
</dbReference>
<proteinExistence type="predicted"/>
<sequence>MAGLPAREAKQKLARTAGDMDQSHIPLMSQAFAVPRDVFEGAMASKTSASMLTSSLAGSTSPFLNNPAAAAACGMYHCVPQRRRSSGESFISELSECEAKRPRLSTPDSVSAQMFAQRIESQNHKRETMKQLIFERIDRTKEKMLWMLKMQEMRELIQFSEMSKNGLTLHQISNSQGNKTQYYSPSTPTKGEQNKIAISACEENEPGSVALKIISRAPKTIQRAANDENRLKHLPPSIQRIRQVPGITVIMDPPLQSEQNIGYTCKSYDGLAWDHQALPKIVAVHSVAKHTSVNARNVERAPPSKPPAVAQIPSKSNTSGMSYYSAKSQETRMHSPVTYSQCDTRRGTSVFSESKDQDIVEVEVKEVHSRKIHRSRSAQKMCPETNVTNCIKYSGEGMKHFLMGACVEKPYIAKPTLASSYGNLSGNFDGYNSRIHGICSDSEIYHCGPPPYPAFLDSPELDKLEKQKRPPPVSGERRNSNPNSPRLTKTLPEISAKIIETRERIKTETIEWKKKLLCKVEKQLIRKLRRVEKETGEKTETEELREEEEAPARVSTEKRKRKSQSLEKRRTQIDSVTDEDEANKSPESDALENFPEAEERKESGDVRVEALLDQQHKQEGIFPSKDNKKEEKAAVSGYHCNSEDPSPKNEDCVTNEFSQETNPSSNLKRLRAKGGLNVGGAEYVQTCTAEKNTKSQLLEFSHGEEKSPQDFQTEDDCVTKNSNDNKDFTCRCLTSLEETMPLLKTSLTSSASGAKTKKQDKRDTKVQNLNSINGELQNCNKEVRTAKAATLSCERNIWEVLRGNGIS</sequence>
<feature type="region of interest" description="Disordered" evidence="1">
    <location>
        <begin position="297"/>
        <end position="328"/>
    </location>
</feature>
<feature type="compositionally biased region" description="Polar residues" evidence="1">
    <location>
        <begin position="313"/>
        <end position="328"/>
    </location>
</feature>
<evidence type="ECO:0000313" key="2">
    <source>
        <dbReference type="EMBL" id="PFX33591.1"/>
    </source>
</evidence>
<protein>
    <submittedName>
        <fullName evidence="2">Uncharacterized protein</fullName>
    </submittedName>
</protein>
<feature type="compositionally biased region" description="Basic and acidic residues" evidence="1">
    <location>
        <begin position="597"/>
        <end position="633"/>
    </location>
</feature>
<feature type="compositionally biased region" description="Basic and acidic residues" evidence="1">
    <location>
        <begin position="533"/>
        <end position="542"/>
    </location>
</feature>